<dbReference type="HOGENOM" id="CLU_535720_0_0_1"/>
<dbReference type="EMBL" id="KI393807">
    <property type="protein sequence ID" value="ERN07261.1"/>
    <property type="molecule type" value="Genomic_DNA"/>
</dbReference>
<dbReference type="Gramene" id="ERN07261">
    <property type="protein sequence ID" value="ERN07261"/>
    <property type="gene ID" value="AMTR_s00019p00198760"/>
</dbReference>
<reference evidence="3" key="1">
    <citation type="journal article" date="2013" name="Science">
        <title>The Amborella genome and the evolution of flowering plants.</title>
        <authorList>
            <consortium name="Amborella Genome Project"/>
        </authorList>
    </citation>
    <scope>NUCLEOTIDE SEQUENCE [LARGE SCALE GENOMIC DNA]</scope>
</reference>
<dbReference type="AlphaFoldDB" id="W1PI19"/>
<sequence>MYRYLWQEAVPLVIEAHDPQEGQSASKEDLVRFDLSDLQLKWPEETEDIENSSTKNIAPPVLNTKPLNLEGVDLDNFFSGPQTQPGPSKADDQQVSNGQVSDAKSHLPSQTSVGVVENRIGSSHTENPGLTNAVERENPSSSWEADFKPVGSESLNIETSQVDPFFASTSITQNLMTSAQTNDGIIEPQRDSFHAKNPELANEGEDRENPSFSWEAEFQSATVEPLNIEGTPVDPFSAFTNLSKTEALIGDSNPGVDAGNPVEPFSASTNLSQTEVLNSDSNQGVDPFSASTNISQTELLINDSNQRMDTFSGLTNIVQTEVQTRDSNQVFSLEKSWVESDLWRSASVEVSKEVKPVTENDDSFDDWQDFTGSVSAPDPLSAWQKTSGSKYREDSKSMNFDGFTNDSQETQIDNSVGLDIFPGVSSTPNGNIDARSAEIEASTIDRFNFEGFESISGVETRSESNKNSFAANKSENANYMVQTLLSEMPDLSFMLEDKLSIPKKTDASG</sequence>
<accession>W1PI19</accession>
<evidence type="ECO:0000313" key="3">
    <source>
        <dbReference type="Proteomes" id="UP000017836"/>
    </source>
</evidence>
<organism evidence="2 3">
    <name type="scientific">Amborella trichopoda</name>
    <dbReference type="NCBI Taxonomy" id="13333"/>
    <lineage>
        <taxon>Eukaryota</taxon>
        <taxon>Viridiplantae</taxon>
        <taxon>Streptophyta</taxon>
        <taxon>Embryophyta</taxon>
        <taxon>Tracheophyta</taxon>
        <taxon>Spermatophyta</taxon>
        <taxon>Magnoliopsida</taxon>
        <taxon>Amborellales</taxon>
        <taxon>Amborellaceae</taxon>
        <taxon>Amborella</taxon>
    </lineage>
</organism>
<dbReference type="PANTHER" id="PTHR36308">
    <property type="entry name" value="DENTIN SIALOPHOSPHOPROTEIN-RELATED"/>
    <property type="match status" value="1"/>
</dbReference>
<feature type="region of interest" description="Disordered" evidence="1">
    <location>
        <begin position="72"/>
        <end position="143"/>
    </location>
</feature>
<dbReference type="STRING" id="13333.W1PI19"/>
<feature type="compositionally biased region" description="Polar residues" evidence="1">
    <location>
        <begin position="120"/>
        <end position="130"/>
    </location>
</feature>
<feature type="compositionally biased region" description="Polar residues" evidence="1">
    <location>
        <begin position="93"/>
        <end position="113"/>
    </location>
</feature>
<gene>
    <name evidence="2" type="ORF">AMTR_s00019p00198760</name>
</gene>
<protein>
    <submittedName>
        <fullName evidence="2">Uncharacterized protein</fullName>
    </submittedName>
</protein>
<dbReference type="Proteomes" id="UP000017836">
    <property type="component" value="Unassembled WGS sequence"/>
</dbReference>
<evidence type="ECO:0000256" key="1">
    <source>
        <dbReference type="SAM" id="MobiDB-lite"/>
    </source>
</evidence>
<evidence type="ECO:0000313" key="2">
    <source>
        <dbReference type="EMBL" id="ERN07261.1"/>
    </source>
</evidence>
<name>W1PI19_AMBTC</name>
<dbReference type="PANTHER" id="PTHR36308:SF1">
    <property type="entry name" value="DENTIN SIALOPHOSPHOPROTEIN-RELATED"/>
    <property type="match status" value="1"/>
</dbReference>
<proteinExistence type="predicted"/>
<keyword evidence="3" id="KW-1185">Reference proteome</keyword>